<dbReference type="InterPro" id="IPR011012">
    <property type="entry name" value="Longin-like_dom_sf"/>
</dbReference>
<comment type="subcellular location">
    <subcellularLocation>
        <location evidence="1">Cytoplasm</location>
        <location evidence="1">Perinuclear region</location>
    </subcellularLocation>
</comment>
<evidence type="ECO:0000256" key="5">
    <source>
        <dbReference type="ARBA" id="ARBA00022833"/>
    </source>
</evidence>
<evidence type="ECO:0000313" key="11">
    <source>
        <dbReference type="Proteomes" id="UP000494206"/>
    </source>
</evidence>
<sequence>MEANSSASSASFNQDNFLFKTPEKSRKLSTQNDSPYTPSAITTSPVQRPASSIVYEEVEESPPPHGGDFDIQRAQILICNRRVNDLNDPPKIEEYSPSRPAIRIVKRKHAVMYDPIVQRYQKKQMMINEAAAAAAVAEVAAEVVADAEVCAKLKPIDLNATPKKSCVRKLSDCVKKTQNVKFADTVGLPMVSIREIPKLNNGGHCTSTEMRNFEVKHERYIPSVPKTEAKSVAWKLLECDAPCRKKPKLNTGAYLAEEKRLASLGLSFRPQFGTVDIIEPDDITELTKPTSSKPAPMIPTGAVNMSSSGSLIKQLPLPGRKNPVEPTLAPIPVPFAATVSKTESTPQKPVICQVFESSPDVGYGYQARMATPMKRDGASIPIARPDFSQPPPQIDGYIAKFAEPSEKPQADSVSSSETSKVELPEALREMLAMLKSKGYVKSDDPPSQEAPVYVATFDEKDLNPQQIQAVEAAQNKANGERWTQCGWKIPEPCTYFVYRSGGCIRGDNCRFIHDEEMKKRLLRQREESRRDDEPIRNHNVGYPLPPENNFRPMSDPRNMMRGAFNRGASNMDRGAGFRGNYRGANVNRGQFDERNCFDSRQGFEPRQGFDNRRGFEHRRGFENRRGYEDRRGMDNRRGFSHRRNQPYPPRNFRGRDRFRRDDDRFDRNGSMRPYHDDNRDEDRERNKEPREVVMATREFYFAIIGHYDQPIFEMDFPNGEKKFKESADTRHLNHYIGHAALDIVDEHALTTTHMYLKMVDKFNEWYVSAFVTASRVRFIMLHTHRVDEGIKQFFQEMYETYIKHAMNPFYGIDEHIKSEAFEQKAILYGKKYLI</sequence>
<dbReference type="AlphaFoldDB" id="A0A8S1EAV6"/>
<protein>
    <recommendedName>
        <fullName evidence="9">C3H1-type domain-containing protein</fullName>
    </recommendedName>
</protein>
<feature type="compositionally biased region" description="Low complexity" evidence="8">
    <location>
        <begin position="1"/>
        <end position="11"/>
    </location>
</feature>
<dbReference type="InterPro" id="IPR041367">
    <property type="entry name" value="Znf-CCCH_4"/>
</dbReference>
<gene>
    <name evidence="10" type="ORF">CBOVIS_LOCUS3668</name>
</gene>
<dbReference type="Gene3D" id="3.30.450.70">
    <property type="match status" value="1"/>
</dbReference>
<feature type="compositionally biased region" description="Basic and acidic residues" evidence="8">
    <location>
        <begin position="596"/>
        <end position="637"/>
    </location>
</feature>
<comment type="caution">
    <text evidence="10">The sequence shown here is derived from an EMBL/GenBank/DDBJ whole genome shotgun (WGS) entry which is preliminary data.</text>
</comment>
<feature type="compositionally biased region" description="Basic and acidic residues" evidence="8">
    <location>
        <begin position="653"/>
        <end position="689"/>
    </location>
</feature>
<evidence type="ECO:0000259" key="9">
    <source>
        <dbReference type="PROSITE" id="PS50103"/>
    </source>
</evidence>
<dbReference type="EMBL" id="CADEPM010000002">
    <property type="protein sequence ID" value="CAB3400817.1"/>
    <property type="molecule type" value="Genomic_DNA"/>
</dbReference>
<evidence type="ECO:0000256" key="1">
    <source>
        <dbReference type="ARBA" id="ARBA00004556"/>
    </source>
</evidence>
<comment type="similarity">
    <text evidence="2">Belongs to the TRAPP small subunits family. Sedlin subfamily.</text>
</comment>
<feature type="compositionally biased region" description="Basic and acidic residues" evidence="8">
    <location>
        <begin position="524"/>
        <end position="536"/>
    </location>
</feature>
<accession>A0A8S1EAV6</accession>
<evidence type="ECO:0000256" key="7">
    <source>
        <dbReference type="PROSITE-ProRule" id="PRU00723"/>
    </source>
</evidence>
<dbReference type="PROSITE" id="PS50103">
    <property type="entry name" value="ZF_C3H1"/>
    <property type="match status" value="1"/>
</dbReference>
<dbReference type="SUPFAM" id="SSF90229">
    <property type="entry name" value="CCCH zinc finger"/>
    <property type="match status" value="1"/>
</dbReference>
<evidence type="ECO:0000256" key="8">
    <source>
        <dbReference type="SAM" id="MobiDB-lite"/>
    </source>
</evidence>
<keyword evidence="6" id="KW-0813">Transport</keyword>
<organism evidence="10 11">
    <name type="scientific">Caenorhabditis bovis</name>
    <dbReference type="NCBI Taxonomy" id="2654633"/>
    <lineage>
        <taxon>Eukaryota</taxon>
        <taxon>Metazoa</taxon>
        <taxon>Ecdysozoa</taxon>
        <taxon>Nematoda</taxon>
        <taxon>Chromadorea</taxon>
        <taxon>Rhabditida</taxon>
        <taxon>Rhabditina</taxon>
        <taxon>Rhabditomorpha</taxon>
        <taxon>Rhabditoidea</taxon>
        <taxon>Rhabditidae</taxon>
        <taxon>Peloderinae</taxon>
        <taxon>Caenorhabditis</taxon>
    </lineage>
</organism>
<feature type="region of interest" description="Disordered" evidence="8">
    <location>
        <begin position="1"/>
        <end position="66"/>
    </location>
</feature>
<keyword evidence="11" id="KW-1185">Reference proteome</keyword>
<evidence type="ECO:0000313" key="10">
    <source>
        <dbReference type="EMBL" id="CAB3400817.1"/>
    </source>
</evidence>
<feature type="region of interest" description="Disordered" evidence="8">
    <location>
        <begin position="596"/>
        <end position="689"/>
    </location>
</feature>
<keyword evidence="5 7" id="KW-0862">Zinc</keyword>
<dbReference type="OrthoDB" id="10252102at2759"/>
<evidence type="ECO:0000256" key="4">
    <source>
        <dbReference type="ARBA" id="ARBA00022771"/>
    </source>
</evidence>
<feature type="zinc finger region" description="C3H1-type" evidence="7">
    <location>
        <begin position="487"/>
        <end position="516"/>
    </location>
</feature>
<dbReference type="CDD" id="cd14825">
    <property type="entry name" value="TRAPPC2_sedlin"/>
    <property type="match status" value="1"/>
</dbReference>
<dbReference type="InterPro" id="IPR036855">
    <property type="entry name" value="Znf_CCCH_sf"/>
</dbReference>
<dbReference type="GO" id="GO:0008270">
    <property type="term" value="F:zinc ion binding"/>
    <property type="evidence" value="ECO:0007669"/>
    <property type="project" value="UniProtKB-KW"/>
</dbReference>
<evidence type="ECO:0000256" key="3">
    <source>
        <dbReference type="ARBA" id="ARBA00022723"/>
    </source>
</evidence>
<keyword evidence="6" id="KW-0931">ER-Golgi transport</keyword>
<dbReference type="Pfam" id="PF18044">
    <property type="entry name" value="zf-CCCH_4"/>
    <property type="match status" value="1"/>
</dbReference>
<dbReference type="InterPro" id="IPR006722">
    <property type="entry name" value="Sedlin"/>
</dbReference>
<proteinExistence type="inferred from homology"/>
<dbReference type="GO" id="GO:0006888">
    <property type="term" value="P:endoplasmic reticulum to Golgi vesicle-mediated transport"/>
    <property type="evidence" value="ECO:0007669"/>
    <property type="project" value="InterPro"/>
</dbReference>
<name>A0A8S1EAV6_9PELO</name>
<keyword evidence="4 7" id="KW-0863">Zinc-finger</keyword>
<dbReference type="Proteomes" id="UP000494206">
    <property type="component" value="Unassembled WGS sequence"/>
</dbReference>
<feature type="domain" description="C3H1-type" evidence="9">
    <location>
        <begin position="487"/>
        <end position="516"/>
    </location>
</feature>
<dbReference type="SUPFAM" id="SSF64356">
    <property type="entry name" value="SNARE-like"/>
    <property type="match status" value="1"/>
</dbReference>
<evidence type="ECO:0000256" key="2">
    <source>
        <dbReference type="ARBA" id="ARBA00006626"/>
    </source>
</evidence>
<feature type="compositionally biased region" description="Polar residues" evidence="8">
    <location>
        <begin position="28"/>
        <end position="50"/>
    </location>
</feature>
<keyword evidence="3 7" id="KW-0479">Metal-binding</keyword>
<dbReference type="SMART" id="SM00356">
    <property type="entry name" value="ZnF_C3H1"/>
    <property type="match status" value="1"/>
</dbReference>
<dbReference type="InterPro" id="IPR000571">
    <property type="entry name" value="Znf_CCCH"/>
</dbReference>
<dbReference type="Pfam" id="PF04628">
    <property type="entry name" value="Sedlin_N"/>
    <property type="match status" value="1"/>
</dbReference>
<feature type="region of interest" description="Disordered" evidence="8">
    <location>
        <begin position="524"/>
        <end position="551"/>
    </location>
</feature>
<reference evidence="10 11" key="1">
    <citation type="submission" date="2020-04" db="EMBL/GenBank/DDBJ databases">
        <authorList>
            <person name="Laetsch R D."/>
            <person name="Stevens L."/>
            <person name="Kumar S."/>
            <person name="Blaxter L. M."/>
        </authorList>
    </citation>
    <scope>NUCLEOTIDE SEQUENCE [LARGE SCALE GENOMIC DNA]</scope>
</reference>
<dbReference type="GO" id="GO:0048471">
    <property type="term" value="C:perinuclear region of cytoplasm"/>
    <property type="evidence" value="ECO:0007669"/>
    <property type="project" value="UniProtKB-SubCell"/>
</dbReference>
<evidence type="ECO:0000256" key="6">
    <source>
        <dbReference type="ARBA" id="ARBA00022892"/>
    </source>
</evidence>
<dbReference type="PANTHER" id="PTHR12403">
    <property type="entry name" value="TRAFFICKING PROTEIN PARTICLE COMPLEX SUBUNIT 2"/>
    <property type="match status" value="1"/>
</dbReference>